<sequence length="419" mass="46229">MEAESPASEGVTEPQALGAMGTIGSLLSRIRGKLFTCVDFQLCTTMGNCSVDQAGLEFTDLPICLLNAGIRGEHHCTQPKRDILKTIALGQMLSLCICGTAITSQYLAEKYKVNTPMLQSFINYCLLFLIYTVMLAFQSGSDNLLEILRRKWWKYTLLGLADVEANYLIVRAYQYTTLTSVQLLDCFGIPVLMALSWFILRARYKVIHFIAVFVCLLGVGTMVGADILAGREDNSGSDVLIGDILVLLGASLYAVSNVCEEYIVKKLSRQEFLGMVGLFGTIISGIQLLIVEYKDIAKIHWDWRIALLFVAFALCMFCLYSFMPLVIKVTSATSVNLGILTADLYSLFFGLFLFEYKFSGLYILSFTVIMVGFILYCSTPTRTAEPSESSVPPVTNIGIDNLGLKLEESGVSETHSAVL</sequence>
<comment type="function">
    <text evidence="7">Putative solute transporter.</text>
</comment>
<evidence type="ECO:0000256" key="6">
    <source>
        <dbReference type="ARBA" id="ARBA00023136"/>
    </source>
</evidence>
<dbReference type="OrthoDB" id="429955at2759"/>
<keyword evidence="6 8" id="KW-0472">Membrane</keyword>
<keyword evidence="4 8" id="KW-0812">Transmembrane</keyword>
<dbReference type="InterPro" id="IPR052221">
    <property type="entry name" value="SLC35F_Transporter"/>
</dbReference>
<evidence type="ECO:0000313" key="9">
    <source>
        <dbReference type="Proteomes" id="UP001108280"/>
    </source>
</evidence>
<feature type="transmembrane region" description="Helical" evidence="8">
    <location>
        <begin position="240"/>
        <end position="260"/>
    </location>
</feature>
<feature type="transmembrane region" description="Helical" evidence="8">
    <location>
        <begin position="181"/>
        <end position="200"/>
    </location>
</feature>
<name>A0A9J7FXH2_CRIGR</name>
<feature type="transmembrane region" description="Helical" evidence="8">
    <location>
        <begin position="335"/>
        <end position="354"/>
    </location>
</feature>
<feature type="transmembrane region" description="Helical" evidence="8">
    <location>
        <begin position="303"/>
        <end position="323"/>
    </location>
</feature>
<feature type="transmembrane region" description="Helical" evidence="8">
    <location>
        <begin position="120"/>
        <end position="140"/>
    </location>
</feature>
<gene>
    <name evidence="10" type="primary">Slc35f2</name>
</gene>
<protein>
    <submittedName>
        <fullName evidence="10">Solute carrier family 35 member F2 isoform X1</fullName>
    </submittedName>
</protein>
<proteinExistence type="inferred from homology"/>
<dbReference type="AlphaFoldDB" id="A0A9J7FXH2"/>
<dbReference type="RefSeq" id="XP_027270880.1">
    <property type="nucleotide sequence ID" value="XM_027415079.2"/>
</dbReference>
<feature type="transmembrane region" description="Helical" evidence="8">
    <location>
        <begin position="272"/>
        <end position="291"/>
    </location>
</feature>
<evidence type="ECO:0000256" key="1">
    <source>
        <dbReference type="ARBA" id="ARBA00004141"/>
    </source>
</evidence>
<dbReference type="Pfam" id="PF06027">
    <property type="entry name" value="SLC35F"/>
    <property type="match status" value="1"/>
</dbReference>
<reference evidence="10" key="3">
    <citation type="submission" date="2025-08" db="UniProtKB">
        <authorList>
            <consortium name="RefSeq"/>
        </authorList>
    </citation>
    <scope>IDENTIFICATION</scope>
    <source>
        <strain evidence="10">17A/GY</strain>
        <tissue evidence="10">Liver</tissue>
    </source>
</reference>
<dbReference type="CTD" id="54733"/>
<dbReference type="SUPFAM" id="SSF103481">
    <property type="entry name" value="Multidrug resistance efflux transporter EmrE"/>
    <property type="match status" value="1"/>
</dbReference>
<comment type="subcellular location">
    <subcellularLocation>
        <location evidence="1">Membrane</location>
        <topology evidence="1">Multi-pass membrane protein</topology>
    </subcellularLocation>
</comment>
<reference evidence="9" key="1">
    <citation type="journal article" date="2018" name="Biotechnol. Bioeng.">
        <title>A reference genome of the Chinese hamster based on a hybrid assembly strategy.</title>
        <authorList>
            <person name="Rupp O."/>
            <person name="MacDonald M.L."/>
            <person name="Li S."/>
            <person name="Dhiman H."/>
            <person name="Polson S."/>
            <person name="Griep S."/>
            <person name="Heffner K."/>
            <person name="Hernandez I."/>
            <person name="Brinkrolf K."/>
            <person name="Jadhav V."/>
            <person name="Samoudi M."/>
            <person name="Hao H."/>
            <person name="Kingham B."/>
            <person name="Goesmann A."/>
            <person name="Betenbaugh M.J."/>
            <person name="Lewis N.E."/>
            <person name="Borth N."/>
            <person name="Lee K.H."/>
        </authorList>
    </citation>
    <scope>NUCLEOTIDE SEQUENCE [LARGE SCALE GENOMIC DNA]</scope>
    <source>
        <strain evidence="9">17A/GY</strain>
    </source>
</reference>
<evidence type="ECO:0000256" key="5">
    <source>
        <dbReference type="ARBA" id="ARBA00022989"/>
    </source>
</evidence>
<evidence type="ECO:0000256" key="4">
    <source>
        <dbReference type="ARBA" id="ARBA00022692"/>
    </source>
</evidence>
<feature type="transmembrane region" description="Helical" evidence="8">
    <location>
        <begin position="87"/>
        <end position="108"/>
    </location>
</feature>
<dbReference type="PANTHER" id="PTHR14233:SF12">
    <property type="entry name" value="SOLUTE CARRIER FAMILY 35 MEMBER F2"/>
    <property type="match status" value="1"/>
</dbReference>
<organism evidence="9 10">
    <name type="scientific">Cricetulus griseus</name>
    <name type="common">Chinese hamster</name>
    <name type="synonym">Cricetulus barabensis griseus</name>
    <dbReference type="NCBI Taxonomy" id="10029"/>
    <lineage>
        <taxon>Eukaryota</taxon>
        <taxon>Metazoa</taxon>
        <taxon>Chordata</taxon>
        <taxon>Craniata</taxon>
        <taxon>Vertebrata</taxon>
        <taxon>Euteleostomi</taxon>
        <taxon>Mammalia</taxon>
        <taxon>Eutheria</taxon>
        <taxon>Euarchontoglires</taxon>
        <taxon>Glires</taxon>
        <taxon>Rodentia</taxon>
        <taxon>Myomorpha</taxon>
        <taxon>Muroidea</taxon>
        <taxon>Cricetidae</taxon>
        <taxon>Cricetinae</taxon>
        <taxon>Cricetulus</taxon>
    </lineage>
</organism>
<keyword evidence="3" id="KW-0813">Transport</keyword>
<dbReference type="InterPro" id="IPR009262">
    <property type="entry name" value="SLC35_F1/F2/F6"/>
</dbReference>
<dbReference type="GO" id="GO:0022857">
    <property type="term" value="F:transmembrane transporter activity"/>
    <property type="evidence" value="ECO:0007669"/>
    <property type="project" value="InterPro"/>
</dbReference>
<dbReference type="GO" id="GO:0016020">
    <property type="term" value="C:membrane"/>
    <property type="evidence" value="ECO:0007669"/>
    <property type="project" value="UniProtKB-SubCell"/>
</dbReference>
<keyword evidence="9" id="KW-1185">Reference proteome</keyword>
<feature type="transmembrane region" description="Helical" evidence="8">
    <location>
        <begin position="207"/>
        <end position="228"/>
    </location>
</feature>
<dbReference type="Proteomes" id="UP001108280">
    <property type="component" value="Chromosome 4"/>
</dbReference>
<dbReference type="GeneID" id="100769891"/>
<comment type="similarity">
    <text evidence="2">Belongs to the SLC35F solute transporter family.</text>
</comment>
<dbReference type="InterPro" id="IPR037185">
    <property type="entry name" value="EmrE-like"/>
</dbReference>
<reference evidence="9" key="2">
    <citation type="journal article" date="2020" name="Biotechnol. Bioeng.">
        <title>Chromosome-scale scaffolds for the Chinese hamster reference genome assembly to facilitate the study of the CHO epigenome.</title>
        <authorList>
            <person name="Hilliard W."/>
            <person name="MacDonald M."/>
            <person name="Lee K.H."/>
        </authorList>
    </citation>
    <scope>NUCLEOTIDE SEQUENCE [LARGE SCALE GENOMIC DNA]</scope>
    <source>
        <strain evidence="9">17A/GY</strain>
    </source>
</reference>
<dbReference type="KEGG" id="cge:100769891"/>
<evidence type="ECO:0000256" key="3">
    <source>
        <dbReference type="ARBA" id="ARBA00022448"/>
    </source>
</evidence>
<dbReference type="PANTHER" id="PTHR14233">
    <property type="entry name" value="DUF914-RELATED"/>
    <property type="match status" value="1"/>
</dbReference>
<feature type="transmembrane region" description="Helical" evidence="8">
    <location>
        <begin position="360"/>
        <end position="377"/>
    </location>
</feature>
<accession>A0A9J7FXH2</accession>
<evidence type="ECO:0000256" key="2">
    <source>
        <dbReference type="ARBA" id="ARBA00007863"/>
    </source>
</evidence>
<keyword evidence="5 8" id="KW-1133">Transmembrane helix</keyword>
<evidence type="ECO:0000313" key="10">
    <source>
        <dbReference type="RefSeq" id="XP_027270880.1"/>
    </source>
</evidence>
<evidence type="ECO:0000256" key="8">
    <source>
        <dbReference type="SAM" id="Phobius"/>
    </source>
</evidence>
<evidence type="ECO:0000256" key="7">
    <source>
        <dbReference type="ARBA" id="ARBA00037727"/>
    </source>
</evidence>